<evidence type="ECO:0000313" key="2">
    <source>
        <dbReference type="Proteomes" id="UP000789901"/>
    </source>
</evidence>
<name>A0ABN7XBL0_GIGMA</name>
<dbReference type="Proteomes" id="UP000789901">
    <property type="component" value="Unassembled WGS sequence"/>
</dbReference>
<sequence>FLTQFNQTIQLNIQKEIEFSSGYKAHEIPETILLWIEKFKYTQENIAELFEEELEKANLYLNQEEYQSFYFSLELEKKYIDMLENDKNNGISNTLGLLEALETLDFKEEFTNYAFTNSSEKSLEQFPLIYNFVKFQIWSILIYQQQLEGMFN</sequence>
<feature type="non-terminal residue" evidence="1">
    <location>
        <position position="1"/>
    </location>
</feature>
<organism evidence="1 2">
    <name type="scientific">Gigaspora margarita</name>
    <dbReference type="NCBI Taxonomy" id="4874"/>
    <lineage>
        <taxon>Eukaryota</taxon>
        <taxon>Fungi</taxon>
        <taxon>Fungi incertae sedis</taxon>
        <taxon>Mucoromycota</taxon>
        <taxon>Glomeromycotina</taxon>
        <taxon>Glomeromycetes</taxon>
        <taxon>Diversisporales</taxon>
        <taxon>Gigasporaceae</taxon>
        <taxon>Gigaspora</taxon>
    </lineage>
</organism>
<protein>
    <submittedName>
        <fullName evidence="1">57_t:CDS:1</fullName>
    </submittedName>
</protein>
<evidence type="ECO:0000313" key="1">
    <source>
        <dbReference type="EMBL" id="CAG8851880.1"/>
    </source>
</evidence>
<dbReference type="EMBL" id="CAJVQB010108422">
    <property type="protein sequence ID" value="CAG8851880.1"/>
    <property type="molecule type" value="Genomic_DNA"/>
</dbReference>
<keyword evidence="2" id="KW-1185">Reference proteome</keyword>
<reference evidence="1 2" key="1">
    <citation type="submission" date="2021-06" db="EMBL/GenBank/DDBJ databases">
        <authorList>
            <person name="Kallberg Y."/>
            <person name="Tangrot J."/>
            <person name="Rosling A."/>
        </authorList>
    </citation>
    <scope>NUCLEOTIDE SEQUENCE [LARGE SCALE GENOMIC DNA]</scope>
    <source>
        <strain evidence="1 2">120-4 pot B 10/14</strain>
    </source>
</reference>
<comment type="caution">
    <text evidence="1">The sequence shown here is derived from an EMBL/GenBank/DDBJ whole genome shotgun (WGS) entry which is preliminary data.</text>
</comment>
<accession>A0ABN7XBL0</accession>
<proteinExistence type="predicted"/>
<gene>
    <name evidence="1" type="ORF">GMARGA_LOCUS40966</name>
</gene>